<evidence type="ECO:0000313" key="3">
    <source>
        <dbReference type="Proteomes" id="UP000075418"/>
    </source>
</evidence>
<reference evidence="2 3" key="1">
    <citation type="submission" date="2016-02" db="EMBL/GenBank/DDBJ databases">
        <title>Draft genome sequence of hydrocarbon degrading Staphylococcus saprophyticus Strain CNV2, isolated from crude-oil contaminated soil from Noonmati Oil Refinery, Guwahati, Assam, India.</title>
        <authorList>
            <person name="Mukherjee A."/>
            <person name="Chettri B."/>
            <person name="Langpoklakpam J."/>
            <person name="Singh A.K."/>
            <person name="Chattopadhyay D.J."/>
        </authorList>
    </citation>
    <scope>NUCLEOTIDE SEQUENCE [LARGE SCALE GENOMIC DNA]</scope>
    <source>
        <strain evidence="2 3">CNV2</strain>
    </source>
</reference>
<evidence type="ECO:0000259" key="1">
    <source>
        <dbReference type="Pfam" id="PF08349"/>
    </source>
</evidence>
<protein>
    <submittedName>
        <fullName evidence="2">Type II DNA modification enzyme</fullName>
    </submittedName>
</protein>
<dbReference type="Pfam" id="PF08349">
    <property type="entry name" value="DUF1722"/>
    <property type="match status" value="1"/>
</dbReference>
<organism evidence="2 3">
    <name type="scientific">Staphylococcus kloosii</name>
    <dbReference type="NCBI Taxonomy" id="29384"/>
    <lineage>
        <taxon>Bacteria</taxon>
        <taxon>Bacillati</taxon>
        <taxon>Bacillota</taxon>
        <taxon>Bacilli</taxon>
        <taxon>Bacillales</taxon>
        <taxon>Staphylococcaceae</taxon>
        <taxon>Staphylococcus</taxon>
    </lineage>
</organism>
<accession>A0A151A333</accession>
<proteinExistence type="predicted"/>
<dbReference type="AlphaFoldDB" id="A0A151A333"/>
<comment type="caution">
    <text evidence="2">The sequence shown here is derived from an EMBL/GenBank/DDBJ whole genome shotgun (WGS) entry which is preliminary data.</text>
</comment>
<feature type="domain" description="DUF1722" evidence="1">
    <location>
        <begin position="15"/>
        <end position="121"/>
    </location>
</feature>
<dbReference type="InterPro" id="IPR013560">
    <property type="entry name" value="DUF1722"/>
</dbReference>
<gene>
    <name evidence="2" type="ORF">A0131_02735</name>
</gene>
<dbReference type="Proteomes" id="UP000075418">
    <property type="component" value="Unassembled WGS sequence"/>
</dbReference>
<evidence type="ECO:0000313" key="2">
    <source>
        <dbReference type="EMBL" id="KYH13723.1"/>
    </source>
</evidence>
<name>A0A151A333_9STAP</name>
<dbReference type="RefSeq" id="WP_061853954.1">
    <property type="nucleotide sequence ID" value="NZ_LUGM01000002.1"/>
</dbReference>
<dbReference type="EMBL" id="LUGM01000002">
    <property type="protein sequence ID" value="KYH13723.1"/>
    <property type="molecule type" value="Genomic_DNA"/>
</dbReference>
<sequence>MKERGYIERLWREEKYRVLAHSKQHYDEIRELLKQDPSYATVKDKIDEALTITPTTGSTINAFDHMWGYFKNKATANEKEQYLTLKRQFQNKQIDASLIQQFLKNMAEEYEVQYLINSTALYK</sequence>